<dbReference type="InterPro" id="IPR013154">
    <property type="entry name" value="ADH-like_N"/>
</dbReference>
<dbReference type="Pfam" id="PF00107">
    <property type="entry name" value="ADH_zinc_N"/>
    <property type="match status" value="1"/>
</dbReference>
<dbReference type="Gene3D" id="3.40.50.720">
    <property type="entry name" value="NAD(P)-binding Rossmann-like Domain"/>
    <property type="match status" value="1"/>
</dbReference>
<dbReference type="InterPro" id="IPR002328">
    <property type="entry name" value="ADH_Zn_CS"/>
</dbReference>
<dbReference type="InterPro" id="IPR020843">
    <property type="entry name" value="ER"/>
</dbReference>
<sequence length="353" mass="37507">MSLPTLPTLPSTTSLTCHIHGSEDLRFTETSPPEPGPHEVLVRLGAAGICGSDLHYFFHGKVGAFVIREPLTPGHEAAGIVEHVGRAVTRVAPGMKVAINPSHACGQCDYCREGRDNLCRNMRFLGSASVYPHVQGMFRQHFLMDERQLTPVDTDLSLGELAFAEPLSVALHGVNRAGPLLGKTVLVTGGGTIGSLTVMAARLAGAARIVVCDIADRPLEVARTVGADDTIRSDLAAAADLQDIADISLEAAGSPGALATCLAATRRGGRIVQIGTLPAEGLHFPANSVMAREFDYVGAFRFGREFDWAVQTLARRRLDVRPLLSAQLPLARAVEAFHLAADKGRSTKVQLTG</sequence>
<name>A0ABN7Z3Y4_9BURK</name>
<organism evidence="8 9">
    <name type="scientific">Cupriavidus pampae</name>
    <dbReference type="NCBI Taxonomy" id="659251"/>
    <lineage>
        <taxon>Bacteria</taxon>
        <taxon>Pseudomonadati</taxon>
        <taxon>Pseudomonadota</taxon>
        <taxon>Betaproteobacteria</taxon>
        <taxon>Burkholderiales</taxon>
        <taxon>Burkholderiaceae</taxon>
        <taxon>Cupriavidus</taxon>
    </lineage>
</organism>
<dbReference type="SUPFAM" id="SSF50129">
    <property type="entry name" value="GroES-like"/>
    <property type="match status" value="1"/>
</dbReference>
<dbReference type="EC" id="1.1.1.264" evidence="8"/>
<keyword evidence="9" id="KW-1185">Reference proteome</keyword>
<proteinExistence type="inferred from homology"/>
<dbReference type="CDD" id="cd08232">
    <property type="entry name" value="idonate-5-DH"/>
    <property type="match status" value="1"/>
</dbReference>
<dbReference type="SMART" id="SM00829">
    <property type="entry name" value="PKS_ER"/>
    <property type="match status" value="1"/>
</dbReference>
<accession>A0ABN7Z3Y4</accession>
<feature type="domain" description="Enoyl reductase (ER)" evidence="7">
    <location>
        <begin position="21"/>
        <end position="351"/>
    </location>
</feature>
<keyword evidence="3 6" id="KW-0479">Metal-binding</keyword>
<dbReference type="PROSITE" id="PS00059">
    <property type="entry name" value="ADH_ZINC"/>
    <property type="match status" value="1"/>
</dbReference>
<comment type="similarity">
    <text evidence="2 6">Belongs to the zinc-containing alcohol dehydrogenase family.</text>
</comment>
<comment type="caution">
    <text evidence="8">The sequence shown here is derived from an EMBL/GenBank/DDBJ whole genome shotgun (WGS) entry which is preliminary data.</text>
</comment>
<evidence type="ECO:0000256" key="1">
    <source>
        <dbReference type="ARBA" id="ARBA00001947"/>
    </source>
</evidence>
<reference evidence="8 9" key="1">
    <citation type="submission" date="2021-08" db="EMBL/GenBank/DDBJ databases">
        <authorList>
            <person name="Peeters C."/>
        </authorList>
    </citation>
    <scope>NUCLEOTIDE SEQUENCE [LARGE SCALE GENOMIC DNA]</scope>
    <source>
        <strain evidence="8 9">LMG 32289</strain>
    </source>
</reference>
<dbReference type="SUPFAM" id="SSF51735">
    <property type="entry name" value="NAD(P)-binding Rossmann-fold domains"/>
    <property type="match status" value="1"/>
</dbReference>
<protein>
    <submittedName>
        <fullName evidence="8">L-idonate 5-dehydrogenase (NAD(P)(+))</fullName>
        <ecNumber evidence="8">1.1.1.264</ecNumber>
    </submittedName>
</protein>
<comment type="cofactor">
    <cofactor evidence="1 6">
        <name>Zn(2+)</name>
        <dbReference type="ChEBI" id="CHEBI:29105"/>
    </cofactor>
</comment>
<gene>
    <name evidence="8" type="primary">idnD</name>
    <name evidence="8" type="ORF">LMG32289_04687</name>
</gene>
<dbReference type="PANTHER" id="PTHR43161">
    <property type="entry name" value="SORBITOL DEHYDROGENASE"/>
    <property type="match status" value="1"/>
</dbReference>
<evidence type="ECO:0000256" key="2">
    <source>
        <dbReference type="ARBA" id="ARBA00008072"/>
    </source>
</evidence>
<keyword evidence="5 8" id="KW-0560">Oxidoreductase</keyword>
<dbReference type="InterPro" id="IPR036291">
    <property type="entry name" value="NAD(P)-bd_dom_sf"/>
</dbReference>
<evidence type="ECO:0000259" key="7">
    <source>
        <dbReference type="SMART" id="SM00829"/>
    </source>
</evidence>
<evidence type="ECO:0000256" key="3">
    <source>
        <dbReference type="ARBA" id="ARBA00022723"/>
    </source>
</evidence>
<dbReference type="EMBL" id="CAJZAG010000009">
    <property type="protein sequence ID" value="CAG9180688.1"/>
    <property type="molecule type" value="Genomic_DNA"/>
</dbReference>
<dbReference type="Proteomes" id="UP000706525">
    <property type="component" value="Unassembled WGS sequence"/>
</dbReference>
<evidence type="ECO:0000256" key="5">
    <source>
        <dbReference type="ARBA" id="ARBA00023002"/>
    </source>
</evidence>
<dbReference type="PANTHER" id="PTHR43161:SF9">
    <property type="entry name" value="SORBITOL DEHYDROGENASE"/>
    <property type="match status" value="1"/>
</dbReference>
<evidence type="ECO:0000313" key="8">
    <source>
        <dbReference type="EMBL" id="CAG9180688.1"/>
    </source>
</evidence>
<evidence type="ECO:0000256" key="4">
    <source>
        <dbReference type="ARBA" id="ARBA00022833"/>
    </source>
</evidence>
<dbReference type="RefSeq" id="WP_223992620.1">
    <property type="nucleotide sequence ID" value="NZ_CAJZAG010000009.1"/>
</dbReference>
<evidence type="ECO:0000313" key="9">
    <source>
        <dbReference type="Proteomes" id="UP000706525"/>
    </source>
</evidence>
<dbReference type="InterPro" id="IPR013149">
    <property type="entry name" value="ADH-like_C"/>
</dbReference>
<dbReference type="Gene3D" id="3.90.180.10">
    <property type="entry name" value="Medium-chain alcohol dehydrogenases, catalytic domain"/>
    <property type="match status" value="1"/>
</dbReference>
<dbReference type="Pfam" id="PF08240">
    <property type="entry name" value="ADH_N"/>
    <property type="match status" value="1"/>
</dbReference>
<keyword evidence="4 6" id="KW-0862">Zinc</keyword>
<dbReference type="GO" id="GO:0050572">
    <property type="term" value="F:L-idonate 5-dehydrogenase [NAD(P)+] activity"/>
    <property type="evidence" value="ECO:0007669"/>
    <property type="project" value="UniProtKB-EC"/>
</dbReference>
<dbReference type="InterPro" id="IPR011032">
    <property type="entry name" value="GroES-like_sf"/>
</dbReference>
<evidence type="ECO:0000256" key="6">
    <source>
        <dbReference type="RuleBase" id="RU361277"/>
    </source>
</evidence>